<evidence type="ECO:0000256" key="8">
    <source>
        <dbReference type="ARBA" id="ARBA00023180"/>
    </source>
</evidence>
<keyword evidence="5" id="KW-0297">G-protein coupled receptor</keyword>
<comment type="caution">
    <text evidence="12">The sequence shown here is derived from an EMBL/GenBank/DDBJ whole genome shotgun (WGS) entry which is preliminary data.</text>
</comment>
<dbReference type="PANTHER" id="PTHR10519:SF74">
    <property type="entry name" value="GAMMA-AMINOBUTYRIC ACID TYPE B RECEPTOR SUBUNIT 2"/>
    <property type="match status" value="1"/>
</dbReference>
<evidence type="ECO:0000256" key="2">
    <source>
        <dbReference type="ARBA" id="ARBA00022475"/>
    </source>
</evidence>
<dbReference type="Proteomes" id="UP000225706">
    <property type="component" value="Unassembled WGS sequence"/>
</dbReference>
<evidence type="ECO:0000259" key="11">
    <source>
        <dbReference type="PROSITE" id="PS50259"/>
    </source>
</evidence>
<keyword evidence="8" id="KW-0325">Glycoprotein</keyword>
<dbReference type="PRINTS" id="PR01177">
    <property type="entry name" value="GABAB1RECPTR"/>
</dbReference>
<dbReference type="InterPro" id="IPR008042">
    <property type="entry name" value="Retrotrans_Pao"/>
</dbReference>
<dbReference type="Pfam" id="PF00003">
    <property type="entry name" value="7tm_3"/>
    <property type="match status" value="1"/>
</dbReference>
<dbReference type="GO" id="GO:0004965">
    <property type="term" value="F:G protein-coupled GABA receptor activity"/>
    <property type="evidence" value="ECO:0007669"/>
    <property type="project" value="InterPro"/>
</dbReference>
<evidence type="ECO:0000313" key="13">
    <source>
        <dbReference type="Proteomes" id="UP000225706"/>
    </source>
</evidence>
<feature type="transmembrane region" description="Helical" evidence="10">
    <location>
        <begin position="1168"/>
        <end position="1190"/>
    </location>
</feature>
<proteinExistence type="predicted"/>
<keyword evidence="2" id="KW-1003">Cell membrane</keyword>
<dbReference type="InterPro" id="IPR017978">
    <property type="entry name" value="GPCR_3_C"/>
</dbReference>
<dbReference type="InterPro" id="IPR002455">
    <property type="entry name" value="GPCR3_GABA-B"/>
</dbReference>
<dbReference type="GO" id="GO:0038039">
    <property type="term" value="C:G protein-coupled receptor heterodimeric complex"/>
    <property type="evidence" value="ECO:0007669"/>
    <property type="project" value="TreeGrafter"/>
</dbReference>
<gene>
    <name evidence="12" type="primary">GABBR2</name>
    <name evidence="12" type="ORF">AWC38_SpisGene16406</name>
</gene>
<keyword evidence="4 10" id="KW-1133">Transmembrane helix</keyword>
<reference evidence="13" key="1">
    <citation type="journal article" date="2017" name="bioRxiv">
        <title>Comparative analysis of the genomes of Stylophora pistillata and Acropora digitifera provides evidence for extensive differences between species of corals.</title>
        <authorList>
            <person name="Voolstra C.R."/>
            <person name="Li Y."/>
            <person name="Liew Y.J."/>
            <person name="Baumgarten S."/>
            <person name="Zoccola D."/>
            <person name="Flot J.-F."/>
            <person name="Tambutte S."/>
            <person name="Allemand D."/>
            <person name="Aranda M."/>
        </authorList>
    </citation>
    <scope>NUCLEOTIDE SEQUENCE [LARGE SCALE GENOMIC DNA]</scope>
</reference>
<feature type="transmembrane region" description="Helical" evidence="10">
    <location>
        <begin position="1143"/>
        <end position="1162"/>
    </location>
</feature>
<keyword evidence="9" id="KW-0807">Transducer</keyword>
<dbReference type="OrthoDB" id="2150267at2759"/>
<dbReference type="SUPFAM" id="SSF56672">
    <property type="entry name" value="DNA/RNA polymerases"/>
    <property type="match status" value="1"/>
</dbReference>
<dbReference type="PRINTS" id="PR01176">
    <property type="entry name" value="GABABRECEPTR"/>
</dbReference>
<dbReference type="PANTHER" id="PTHR10519">
    <property type="entry name" value="GABA-B RECEPTOR"/>
    <property type="match status" value="1"/>
</dbReference>
<dbReference type="Gene3D" id="3.10.10.10">
    <property type="entry name" value="HIV Type 1 Reverse Transcriptase, subunit A, domain 1"/>
    <property type="match status" value="1"/>
</dbReference>
<keyword evidence="13" id="KW-1185">Reference proteome</keyword>
<dbReference type="Gene3D" id="3.30.70.270">
    <property type="match status" value="1"/>
</dbReference>
<dbReference type="InterPro" id="IPR028082">
    <property type="entry name" value="Peripla_BP_I"/>
</dbReference>
<dbReference type="Gene3D" id="3.40.50.2300">
    <property type="match status" value="2"/>
</dbReference>
<evidence type="ECO:0000256" key="3">
    <source>
        <dbReference type="ARBA" id="ARBA00022692"/>
    </source>
</evidence>
<dbReference type="Pfam" id="PF01094">
    <property type="entry name" value="ANF_receptor"/>
    <property type="match status" value="1"/>
</dbReference>
<dbReference type="CDD" id="cd01644">
    <property type="entry name" value="RT_pepA17"/>
    <property type="match status" value="1"/>
</dbReference>
<dbReference type="InterPro" id="IPR017979">
    <property type="entry name" value="GPCR_3_CS"/>
</dbReference>
<dbReference type="PROSITE" id="PS00981">
    <property type="entry name" value="G_PROTEIN_RECEP_F3_3"/>
    <property type="match status" value="1"/>
</dbReference>
<evidence type="ECO:0000256" key="6">
    <source>
        <dbReference type="ARBA" id="ARBA00023136"/>
    </source>
</evidence>
<accession>A0A2B4RS55</accession>
<evidence type="ECO:0000256" key="1">
    <source>
        <dbReference type="ARBA" id="ARBA00004651"/>
    </source>
</evidence>
<dbReference type="Pfam" id="PF05380">
    <property type="entry name" value="Peptidase_A17"/>
    <property type="match status" value="1"/>
</dbReference>
<feature type="transmembrane region" description="Helical" evidence="10">
    <location>
        <begin position="1101"/>
        <end position="1123"/>
    </location>
</feature>
<evidence type="ECO:0000313" key="12">
    <source>
        <dbReference type="EMBL" id="PFX19187.1"/>
    </source>
</evidence>
<evidence type="ECO:0000256" key="7">
    <source>
        <dbReference type="ARBA" id="ARBA00023170"/>
    </source>
</evidence>
<dbReference type="SUPFAM" id="SSF53822">
    <property type="entry name" value="Periplasmic binding protein-like I"/>
    <property type="match status" value="1"/>
</dbReference>
<feature type="transmembrane region" description="Helical" evidence="10">
    <location>
        <begin position="927"/>
        <end position="946"/>
    </location>
</feature>
<feature type="transmembrane region" description="Helical" evidence="10">
    <location>
        <begin position="1041"/>
        <end position="1063"/>
    </location>
</feature>
<dbReference type="AlphaFoldDB" id="A0A2B4RS55"/>
<evidence type="ECO:0000256" key="10">
    <source>
        <dbReference type="SAM" id="Phobius"/>
    </source>
</evidence>
<protein>
    <submittedName>
        <fullName evidence="12">Gamma-aminobutyric acid type B receptor subunit 2</fullName>
    </submittedName>
</protein>
<evidence type="ECO:0000256" key="9">
    <source>
        <dbReference type="ARBA" id="ARBA00023224"/>
    </source>
</evidence>
<dbReference type="InterPro" id="IPR043128">
    <property type="entry name" value="Rev_trsase/Diguanyl_cyclase"/>
</dbReference>
<keyword evidence="3 10" id="KW-0812">Transmembrane</keyword>
<dbReference type="InterPro" id="IPR043502">
    <property type="entry name" value="DNA/RNA_pol_sf"/>
</dbReference>
<dbReference type="EMBL" id="LSMT01000372">
    <property type="protein sequence ID" value="PFX19187.1"/>
    <property type="molecule type" value="Genomic_DNA"/>
</dbReference>
<sequence>MVHGAWVIKKLNIPSFKLSKKRTVEQWNHLSDVDLRELQGGDVMILIGADMAHLLIHLEVRQGRRDEPIAVKTPPGWTLFGNVKQGHCETIRANFLASDRETTLQHQIERFQEINSYATKRVLSESTLSVEDKQALAILESNTVKEEGHYKAELMTQEEAKVITEKIWYLPHHAVVNPNKPGKVCVVFDAASKFDGVSLNNKLLTGSDLLNSLVEVFMRFRTGRIGVMADIEQMFHQVRVCEEDRDSLHFLWRDLDETKRPIEYKMTVHVFGAVDSPCCANYALQRTACDQQGKFSEDAINAVRRNFYMDDLLASKQNCDEATGLAKDLIGIVATGGFRLTRWMSNSQEMLTAIPSSEVACNIIHLDRNGLPQERALGVKWCAEQDPLSLEPVKSKFPNTKRGILSATSSVFDPLGLAAPYVIKAKLIIQEVWRRQIEWDSELPNDILQKWQGRKEGLKSSQTIMIPRWYGFHRDRCLKVQLHVFCDASEIAYGAVAYFRAVTRGDVNPKMKSKTAFFTLVMLLAVVSLNCNANKTELFIASLLFRHRSVNSIELGIQLAIEAAENSSDFKDFLNKYKINVPSYYTKVTCLTTTSEMKETVDPYGITFAPTAYTFNKAVVKIMNHFKWKRAALVYDYSGEGGLYVKFADILEQMADFKITGIGAISTEEEMSLVNVNQDVREKIKRLQDLDTKIFIGAFDSRGAALVFCELFKMNNFGPESVWILHPDAGSVNDWDFHAAVERRKNKTGTCTKEEYEKAAEGVFILDKHILYRTDDKTVTSSGLSLRQVFDMAGVGALSDTSKIRMTTAFDTMWAILLALKESSAALPHSLPLEHNVESFLGSSKITETIQSKLREVSFEGLTGLVSFTENEERGGILVIRQYQGRQADDHKLILYAGEWTDNQPPLDRTIIYREIQLMKISLPVTIAVWLFAAIGVAFSFGFLGFSIRNRQTRIIKMSSPNLNNIMVMGSILCYISVILFGIDGRFLTLEEYTRICNVRSAVLCIGYSLSFGAMFSKTWRVHKIFAAGASLKKMAIKDHHLLVTVAALLMTDVVFLSCWIATDPFQSEMRKFEETLGEVHREYQVVIIPALYQCTCKYKMYFFAVVFTYKGLLLLFGIFLAWETRNVTIPALNDSKYIGMSVYNVFVLSVIGAVVSLALEGSEHYNASYALLSMCLIMGTSLTMLLVFVPKESTVSGNIS</sequence>
<comment type="subcellular location">
    <subcellularLocation>
        <location evidence="1">Cell membrane</location>
        <topology evidence="1">Multi-pass membrane protein</topology>
    </subcellularLocation>
</comment>
<dbReference type="PROSITE" id="PS50259">
    <property type="entry name" value="G_PROTEIN_RECEP_F3_4"/>
    <property type="match status" value="1"/>
</dbReference>
<keyword evidence="7 12" id="KW-0675">Receptor</keyword>
<feature type="transmembrane region" description="Helical" evidence="10">
    <location>
        <begin position="966"/>
        <end position="989"/>
    </location>
</feature>
<dbReference type="GO" id="GO:0007214">
    <property type="term" value="P:gamma-aminobutyric acid signaling pathway"/>
    <property type="evidence" value="ECO:0007669"/>
    <property type="project" value="TreeGrafter"/>
</dbReference>
<dbReference type="InterPro" id="IPR001828">
    <property type="entry name" value="ANF_lig-bd_rcpt"/>
</dbReference>
<organism evidence="12 13">
    <name type="scientific">Stylophora pistillata</name>
    <name type="common">Smooth cauliflower coral</name>
    <dbReference type="NCBI Taxonomy" id="50429"/>
    <lineage>
        <taxon>Eukaryota</taxon>
        <taxon>Metazoa</taxon>
        <taxon>Cnidaria</taxon>
        <taxon>Anthozoa</taxon>
        <taxon>Hexacorallia</taxon>
        <taxon>Scleractinia</taxon>
        <taxon>Astrocoeniina</taxon>
        <taxon>Pocilloporidae</taxon>
        <taxon>Stylophora</taxon>
    </lineage>
</organism>
<evidence type="ECO:0000256" key="4">
    <source>
        <dbReference type="ARBA" id="ARBA00022989"/>
    </source>
</evidence>
<dbReference type="CDD" id="cd15047">
    <property type="entry name" value="7tmC_GABA-B-like"/>
    <property type="match status" value="1"/>
</dbReference>
<name>A0A2B4RS55_STYPI</name>
<feature type="domain" description="G-protein coupled receptors family 3 profile" evidence="11">
    <location>
        <begin position="925"/>
        <end position="1192"/>
    </location>
</feature>
<keyword evidence="6 10" id="KW-0472">Membrane</keyword>
<evidence type="ECO:0000256" key="5">
    <source>
        <dbReference type="ARBA" id="ARBA00023040"/>
    </source>
</evidence>